<feature type="transmembrane region" description="Helical" evidence="1">
    <location>
        <begin position="38"/>
        <end position="56"/>
    </location>
</feature>
<dbReference type="OrthoDB" id="9973346at2"/>
<gene>
    <name evidence="2" type="ordered locus">PCC7424_1398</name>
</gene>
<dbReference type="KEGG" id="cyc:PCC7424_1398"/>
<organism evidence="2 3">
    <name type="scientific">Gloeothece citriformis (strain PCC 7424)</name>
    <name type="common">Cyanothece sp. (strain PCC 7424)</name>
    <dbReference type="NCBI Taxonomy" id="65393"/>
    <lineage>
        <taxon>Bacteria</taxon>
        <taxon>Bacillati</taxon>
        <taxon>Cyanobacteriota</taxon>
        <taxon>Cyanophyceae</taxon>
        <taxon>Oscillatoriophycideae</taxon>
        <taxon>Chroococcales</taxon>
        <taxon>Aphanothecaceae</taxon>
        <taxon>Gloeothece</taxon>
        <taxon>Gloeothece citriformis</taxon>
    </lineage>
</organism>
<sequence length="110" mass="12996">MTSESNPQNNDEQWQPTFNMFKLEYEQAAQRYENIYRAIWQIFQYMAFLAGGILTFASKSNTFSQENIIFFALTPLVFWFLAIYIPMNKNGKNTKKCLTNIEEKIKNNSQ</sequence>
<reference evidence="3" key="1">
    <citation type="journal article" date="2011" name="MBio">
        <title>Novel metabolic attributes of the genus Cyanothece, comprising a group of unicellular nitrogen-fixing Cyanobacteria.</title>
        <authorList>
            <person name="Bandyopadhyay A."/>
            <person name="Elvitigala T."/>
            <person name="Welsh E."/>
            <person name="Stockel J."/>
            <person name="Liberton M."/>
            <person name="Min H."/>
            <person name="Sherman L.A."/>
            <person name="Pakrasi H.B."/>
        </authorList>
    </citation>
    <scope>NUCLEOTIDE SEQUENCE [LARGE SCALE GENOMIC DNA]</scope>
    <source>
        <strain evidence="3">PCC 7424</strain>
    </source>
</reference>
<dbReference type="AlphaFoldDB" id="B7K882"/>
<keyword evidence="3" id="KW-1185">Reference proteome</keyword>
<evidence type="ECO:0000256" key="1">
    <source>
        <dbReference type="SAM" id="Phobius"/>
    </source>
</evidence>
<feature type="transmembrane region" description="Helical" evidence="1">
    <location>
        <begin position="68"/>
        <end position="86"/>
    </location>
</feature>
<dbReference type="STRING" id="65393.PCC7424_1398"/>
<evidence type="ECO:0000313" key="2">
    <source>
        <dbReference type="EMBL" id="ACK69842.1"/>
    </source>
</evidence>
<dbReference type="Proteomes" id="UP000002384">
    <property type="component" value="Chromosome"/>
</dbReference>
<dbReference type="HOGENOM" id="CLU_2166792_0_0_3"/>
<evidence type="ECO:0008006" key="4">
    <source>
        <dbReference type="Google" id="ProtNLM"/>
    </source>
</evidence>
<dbReference type="EMBL" id="CP001291">
    <property type="protein sequence ID" value="ACK69842.1"/>
    <property type="molecule type" value="Genomic_DNA"/>
</dbReference>
<proteinExistence type="predicted"/>
<protein>
    <recommendedName>
        <fullName evidence="4">2TM domain-containing protein</fullName>
    </recommendedName>
</protein>
<accession>B7K882</accession>
<name>B7K882_GLOC7</name>
<dbReference type="RefSeq" id="WP_012598788.1">
    <property type="nucleotide sequence ID" value="NC_011729.1"/>
</dbReference>
<keyword evidence="1" id="KW-1133">Transmembrane helix</keyword>
<evidence type="ECO:0000313" key="3">
    <source>
        <dbReference type="Proteomes" id="UP000002384"/>
    </source>
</evidence>
<keyword evidence="1" id="KW-0812">Transmembrane</keyword>
<keyword evidence="1" id="KW-0472">Membrane</keyword>